<dbReference type="Pfam" id="PF10970">
    <property type="entry name" value="GerPE"/>
    <property type="match status" value="1"/>
</dbReference>
<name>A0A941ICC6_9BACI</name>
<comment type="caution">
    <text evidence="1">The sequence shown here is derived from an EMBL/GenBank/DDBJ whole genome shotgun (WGS) entry which is preliminary data.</text>
</comment>
<sequence length="122" mass="13670">MQKRIAHVSDMFTNSVSFSGVVSIGDTFNANLNSKGIAVQKEGDYFTKADEEYFEDYPIFTRKANWLKDGKTVNKSTFHHDCSINVHHVSLIGVSSSSLMQIGSVENIAADARLKHFRKLQD</sequence>
<evidence type="ECO:0000313" key="1">
    <source>
        <dbReference type="EMBL" id="MBR7797356.1"/>
    </source>
</evidence>
<dbReference type="RefSeq" id="WP_026680615.1">
    <property type="nucleotide sequence ID" value="NZ_BAAACY010000170.1"/>
</dbReference>
<dbReference type="AlphaFoldDB" id="A0A941ICC6"/>
<dbReference type="InterPro" id="IPR024496">
    <property type="entry name" value="Spore_germ_GerPE"/>
</dbReference>
<accession>A0A941ICC6</accession>
<protein>
    <submittedName>
        <fullName evidence="1">Spore germination protein GerPE</fullName>
    </submittedName>
</protein>
<gene>
    <name evidence="1" type="ORF">KCX74_15065</name>
</gene>
<reference evidence="1" key="1">
    <citation type="submission" date="2021-04" db="EMBL/GenBank/DDBJ databases">
        <title>Isolation and polyphasic classification of algal microorganism.</title>
        <authorList>
            <person name="Wang S."/>
        </authorList>
    </citation>
    <scope>NUCLEOTIDE SEQUENCE</scope>
    <source>
        <strain evidence="1">720a</strain>
    </source>
</reference>
<dbReference type="Proteomes" id="UP000675284">
    <property type="component" value="Unassembled WGS sequence"/>
</dbReference>
<proteinExistence type="predicted"/>
<organism evidence="1 2">
    <name type="scientific">Virgibacillus salarius</name>
    <dbReference type="NCBI Taxonomy" id="447199"/>
    <lineage>
        <taxon>Bacteria</taxon>
        <taxon>Bacillati</taxon>
        <taxon>Bacillota</taxon>
        <taxon>Bacilli</taxon>
        <taxon>Bacillales</taxon>
        <taxon>Bacillaceae</taxon>
        <taxon>Virgibacillus</taxon>
    </lineage>
</organism>
<dbReference type="EMBL" id="JAGSOT010000051">
    <property type="protein sequence ID" value="MBR7797356.1"/>
    <property type="molecule type" value="Genomic_DNA"/>
</dbReference>
<evidence type="ECO:0000313" key="2">
    <source>
        <dbReference type="Proteomes" id="UP000675284"/>
    </source>
</evidence>
<keyword evidence="2" id="KW-1185">Reference proteome</keyword>